<dbReference type="Proteomes" id="UP000195043">
    <property type="component" value="Unassembled WGS sequence"/>
</dbReference>
<sequence>MAKQQERKGTQTHAVSLITLIDPSSPISEQYRTIRTNIQFASSADRRIQTIVITSSGPGEGKSTTSANLAVVFATSGQRVLLVDADMRKPTVYKTFNLNNTAGLSTVLSTSTSVLEAAQKTVVDNLSVLTSGPKPPNPSELLGSTRMNQVIEEAKNLYDVVIFDMPPVVAVTDAQIMASKADGTIVVVRENVSRKESLSKAKDLLNMVQARVLGVVYNGAEHSKDSGYYYYYGN</sequence>
<comment type="pathway">
    <text evidence="1">Capsule biogenesis; capsule polysaccharide biosynthesis.</text>
</comment>
<dbReference type="EMBL" id="NGKU01000001">
    <property type="protein sequence ID" value="OTN75851.1"/>
    <property type="molecule type" value="Genomic_DNA"/>
</dbReference>
<evidence type="ECO:0000313" key="15">
    <source>
        <dbReference type="EMBL" id="OTN75851.1"/>
    </source>
</evidence>
<keyword evidence="9" id="KW-0972">Capsule biogenesis/degradation</keyword>
<proteinExistence type="inferred from homology"/>
<keyword evidence="16" id="KW-1185">Reference proteome</keyword>
<dbReference type="SUPFAM" id="SSF52540">
    <property type="entry name" value="P-loop containing nucleoside triphosphate hydrolases"/>
    <property type="match status" value="1"/>
</dbReference>
<dbReference type="GO" id="GO:0045227">
    <property type="term" value="P:capsule polysaccharide biosynthetic process"/>
    <property type="evidence" value="ECO:0007669"/>
    <property type="project" value="UniProtKB-UniPathway"/>
</dbReference>
<comment type="function">
    <text evidence="12">Involved in the regulation of capsular polysaccharide biosynthesis. Autophosphorylation of CpsD attenuates its activity and reduces the level of encapsulation. May be part of a complex that directs the coordinated polymerization and export to the cell surface of the capsular polysaccharide.</text>
</comment>
<evidence type="ECO:0000256" key="13">
    <source>
        <dbReference type="ARBA" id="ARBA00051245"/>
    </source>
</evidence>
<evidence type="ECO:0000256" key="7">
    <source>
        <dbReference type="ARBA" id="ARBA00022777"/>
    </source>
</evidence>
<dbReference type="InterPro" id="IPR005702">
    <property type="entry name" value="Wzc-like_C"/>
</dbReference>
<evidence type="ECO:0000256" key="8">
    <source>
        <dbReference type="ARBA" id="ARBA00022840"/>
    </source>
</evidence>
<dbReference type="EC" id="2.7.10.2" evidence="3"/>
<dbReference type="PANTHER" id="PTHR32309:SF13">
    <property type="entry name" value="FERRIC ENTEROBACTIN TRANSPORT PROTEIN FEPE"/>
    <property type="match status" value="1"/>
</dbReference>
<dbReference type="GO" id="GO:0005886">
    <property type="term" value="C:plasma membrane"/>
    <property type="evidence" value="ECO:0007669"/>
    <property type="project" value="UniProtKB-ARBA"/>
</dbReference>
<dbReference type="InterPro" id="IPR050445">
    <property type="entry name" value="Bact_polysacc_biosynth/exp"/>
</dbReference>
<evidence type="ECO:0000256" key="9">
    <source>
        <dbReference type="ARBA" id="ARBA00022903"/>
    </source>
</evidence>
<dbReference type="GO" id="GO:0004715">
    <property type="term" value="F:non-membrane spanning protein tyrosine kinase activity"/>
    <property type="evidence" value="ECO:0007669"/>
    <property type="project" value="UniProtKB-EC"/>
</dbReference>
<accession>A0A242A540</accession>
<protein>
    <recommendedName>
        <fullName evidence="4">Tyrosine-protein kinase CpsD</fullName>
        <ecNumber evidence="3">2.7.10.2</ecNumber>
    </recommendedName>
</protein>
<keyword evidence="5" id="KW-0808">Transferase</keyword>
<dbReference type="InterPro" id="IPR027417">
    <property type="entry name" value="P-loop_NTPase"/>
</dbReference>
<evidence type="ECO:0000256" key="2">
    <source>
        <dbReference type="ARBA" id="ARBA00007316"/>
    </source>
</evidence>
<comment type="catalytic activity">
    <reaction evidence="13">
        <text>L-tyrosyl-[protein] + ATP = O-phospho-L-tyrosyl-[protein] + ADP + H(+)</text>
        <dbReference type="Rhea" id="RHEA:10596"/>
        <dbReference type="Rhea" id="RHEA-COMP:10136"/>
        <dbReference type="Rhea" id="RHEA-COMP:20101"/>
        <dbReference type="ChEBI" id="CHEBI:15378"/>
        <dbReference type="ChEBI" id="CHEBI:30616"/>
        <dbReference type="ChEBI" id="CHEBI:46858"/>
        <dbReference type="ChEBI" id="CHEBI:61978"/>
        <dbReference type="ChEBI" id="CHEBI:456216"/>
        <dbReference type="EC" id="2.7.10.2"/>
    </reaction>
</comment>
<dbReference type="GO" id="GO:0005524">
    <property type="term" value="F:ATP binding"/>
    <property type="evidence" value="ECO:0007669"/>
    <property type="project" value="UniProtKB-KW"/>
</dbReference>
<dbReference type="FunFam" id="3.40.50.300:FF:000527">
    <property type="entry name" value="Tyrosine-protein kinase etk"/>
    <property type="match status" value="1"/>
</dbReference>
<comment type="similarity">
    <text evidence="2">Belongs to the CpsD/CapB family.</text>
</comment>
<dbReference type="CDD" id="cd05387">
    <property type="entry name" value="BY-kinase"/>
    <property type="match status" value="1"/>
</dbReference>
<evidence type="ECO:0000256" key="3">
    <source>
        <dbReference type="ARBA" id="ARBA00011903"/>
    </source>
</evidence>
<dbReference type="Gene3D" id="3.40.50.300">
    <property type="entry name" value="P-loop containing nucleotide triphosphate hydrolases"/>
    <property type="match status" value="1"/>
</dbReference>
<dbReference type="STRING" id="1834191.A5886_000927"/>
<evidence type="ECO:0000256" key="11">
    <source>
        <dbReference type="ARBA" id="ARBA00023169"/>
    </source>
</evidence>
<evidence type="ECO:0000256" key="5">
    <source>
        <dbReference type="ARBA" id="ARBA00022679"/>
    </source>
</evidence>
<dbReference type="UniPathway" id="UPA00934"/>
<gene>
    <name evidence="15" type="ORF">A5886_000927</name>
</gene>
<dbReference type="RefSeq" id="WP_086273869.1">
    <property type="nucleotide sequence ID" value="NZ_NGKU01000001.1"/>
</dbReference>
<evidence type="ECO:0000313" key="16">
    <source>
        <dbReference type="Proteomes" id="UP000195043"/>
    </source>
</evidence>
<evidence type="ECO:0000256" key="10">
    <source>
        <dbReference type="ARBA" id="ARBA00023137"/>
    </source>
</evidence>
<dbReference type="Pfam" id="PF13614">
    <property type="entry name" value="AAA_31"/>
    <property type="match status" value="1"/>
</dbReference>
<keyword evidence="8" id="KW-0067">ATP-binding</keyword>
<keyword evidence="7 15" id="KW-0418">Kinase</keyword>
<evidence type="ECO:0000256" key="4">
    <source>
        <dbReference type="ARBA" id="ARBA00019200"/>
    </source>
</evidence>
<evidence type="ECO:0000256" key="1">
    <source>
        <dbReference type="ARBA" id="ARBA00005132"/>
    </source>
</evidence>
<keyword evidence="6" id="KW-0547">Nucleotide-binding</keyword>
<dbReference type="AlphaFoldDB" id="A0A242A540"/>
<dbReference type="OrthoDB" id="9794577at2"/>
<evidence type="ECO:0000256" key="6">
    <source>
        <dbReference type="ARBA" id="ARBA00022741"/>
    </source>
</evidence>
<keyword evidence="11" id="KW-0270">Exopolysaccharide synthesis</keyword>
<dbReference type="PANTHER" id="PTHR32309">
    <property type="entry name" value="TYROSINE-PROTEIN KINASE"/>
    <property type="match status" value="1"/>
</dbReference>
<dbReference type="GO" id="GO:0042802">
    <property type="term" value="F:identical protein binding"/>
    <property type="evidence" value="ECO:0007669"/>
    <property type="project" value="UniProtKB-ARBA"/>
</dbReference>
<reference evidence="15 16" key="1">
    <citation type="submission" date="2017-05" db="EMBL/GenBank/DDBJ databases">
        <title>The Genome Sequence of Enterococcus sp. 8G7_MSG3316.</title>
        <authorList>
            <consortium name="The Broad Institute Genomics Platform"/>
            <consortium name="The Broad Institute Genomic Center for Infectious Diseases"/>
            <person name="Earl A."/>
            <person name="Manson A."/>
            <person name="Schwartman J."/>
            <person name="Gilmore M."/>
            <person name="Abouelleil A."/>
            <person name="Cao P."/>
            <person name="Chapman S."/>
            <person name="Cusick C."/>
            <person name="Shea T."/>
            <person name="Young S."/>
            <person name="Neafsey D."/>
            <person name="Nusbaum C."/>
            <person name="Birren B."/>
        </authorList>
    </citation>
    <scope>NUCLEOTIDE SEQUENCE [LARGE SCALE GENOMIC DNA]</scope>
    <source>
        <strain evidence="15 16">8G7_MSG3316</strain>
    </source>
</reference>
<name>A0A242A540_9ENTE</name>
<comment type="caution">
    <text evidence="15">The sequence shown here is derived from an EMBL/GenBank/DDBJ whole genome shotgun (WGS) entry which is preliminary data.</text>
</comment>
<dbReference type="NCBIfam" id="TIGR01007">
    <property type="entry name" value="eps_fam"/>
    <property type="match status" value="1"/>
</dbReference>
<organism evidence="15 16">
    <name type="scientific">Candidatus Enterococcus testudinis</name>
    <dbReference type="NCBI Taxonomy" id="1834191"/>
    <lineage>
        <taxon>Bacteria</taxon>
        <taxon>Bacillati</taxon>
        <taxon>Bacillota</taxon>
        <taxon>Bacilli</taxon>
        <taxon>Lactobacillales</taxon>
        <taxon>Enterococcaceae</taxon>
        <taxon>Enterococcus</taxon>
    </lineage>
</organism>
<dbReference type="InterPro" id="IPR025669">
    <property type="entry name" value="AAA_dom"/>
</dbReference>
<feature type="domain" description="AAA" evidence="14">
    <location>
        <begin position="49"/>
        <end position="200"/>
    </location>
</feature>
<evidence type="ECO:0000256" key="12">
    <source>
        <dbReference type="ARBA" id="ARBA00024964"/>
    </source>
</evidence>
<evidence type="ECO:0000259" key="14">
    <source>
        <dbReference type="Pfam" id="PF13614"/>
    </source>
</evidence>
<keyword evidence="10" id="KW-0829">Tyrosine-protein kinase</keyword>